<evidence type="ECO:0000256" key="1">
    <source>
        <dbReference type="SAM" id="SignalP"/>
    </source>
</evidence>
<sequence length="188" mass="20750">MKPTTLNHPFARTLSRAGNVVLKTTLKTTLKSTLLALTLLAGTAWSAQETLTPEQAAMDNTQYEQVTRQRVSRRDVRFEYKATLVNKTERTLTNISATVKATPASEAPDTNVTAMPETTVTFPDLAPGESALSNETFEMTLDRTRLFSWDNITWQVRADGQEEDEEVDLSDPEAIIPAHPGEAGKLTL</sequence>
<dbReference type="Proteomes" id="UP000471298">
    <property type="component" value="Unassembled WGS sequence"/>
</dbReference>
<evidence type="ECO:0000313" key="2">
    <source>
        <dbReference type="EMBL" id="MPV87022.1"/>
    </source>
</evidence>
<organism evidence="2 3">
    <name type="scientific">Ostreibacterium oceani</name>
    <dbReference type="NCBI Taxonomy" id="2654998"/>
    <lineage>
        <taxon>Bacteria</taxon>
        <taxon>Pseudomonadati</taxon>
        <taxon>Pseudomonadota</taxon>
        <taxon>Gammaproteobacteria</taxon>
        <taxon>Cardiobacteriales</taxon>
        <taxon>Ostreibacteriaceae</taxon>
        <taxon>Ostreibacterium</taxon>
    </lineage>
</organism>
<evidence type="ECO:0000313" key="3">
    <source>
        <dbReference type="Proteomes" id="UP000471298"/>
    </source>
</evidence>
<dbReference type="RefSeq" id="WP_152811009.1">
    <property type="nucleotide sequence ID" value="NZ_WHNW01000023.1"/>
</dbReference>
<accession>A0A6N7EWX9</accession>
<gene>
    <name evidence="2" type="ORF">GCU85_09825</name>
</gene>
<proteinExistence type="predicted"/>
<dbReference type="EMBL" id="WHNW01000023">
    <property type="protein sequence ID" value="MPV87022.1"/>
    <property type="molecule type" value="Genomic_DNA"/>
</dbReference>
<comment type="caution">
    <text evidence="2">The sequence shown here is derived from an EMBL/GenBank/DDBJ whole genome shotgun (WGS) entry which is preliminary data.</text>
</comment>
<dbReference type="InParanoid" id="A0A6N7EWX9"/>
<feature type="signal peptide" evidence="1">
    <location>
        <begin position="1"/>
        <end position="46"/>
    </location>
</feature>
<protein>
    <submittedName>
        <fullName evidence="2">Uncharacterized protein</fullName>
    </submittedName>
</protein>
<feature type="non-terminal residue" evidence="2">
    <location>
        <position position="188"/>
    </location>
</feature>
<dbReference type="AlphaFoldDB" id="A0A6N7EWX9"/>
<feature type="chain" id="PRO_5026889514" evidence="1">
    <location>
        <begin position="47"/>
        <end position="188"/>
    </location>
</feature>
<name>A0A6N7EWX9_9GAMM</name>
<reference evidence="2 3" key="1">
    <citation type="submission" date="2019-10" db="EMBL/GenBank/DDBJ databases">
        <title>Cardiobacteriales fam. a chemoheterotrophic member of the order Cardiobacteriales, and proposal of Cardiobacteriales fam. nov.</title>
        <authorList>
            <person name="Wang C."/>
        </authorList>
    </citation>
    <scope>NUCLEOTIDE SEQUENCE [LARGE SCALE GENOMIC DNA]</scope>
    <source>
        <strain evidence="2 3">ML27</strain>
    </source>
</reference>
<keyword evidence="1" id="KW-0732">Signal</keyword>
<keyword evidence="3" id="KW-1185">Reference proteome</keyword>